<evidence type="ECO:0000259" key="1">
    <source>
        <dbReference type="SMART" id="SM00986"/>
    </source>
</evidence>
<keyword evidence="3" id="KW-1185">Reference proteome</keyword>
<keyword evidence="2" id="KW-0378">Hydrolase</keyword>
<dbReference type="Gene3D" id="3.40.470.10">
    <property type="entry name" value="Uracil-DNA glycosylase-like domain"/>
    <property type="match status" value="1"/>
</dbReference>
<dbReference type="InterPro" id="IPR036895">
    <property type="entry name" value="Uracil-DNA_glycosylase-like_sf"/>
</dbReference>
<sequence length="161" mass="18610">MLKQSFEPIIPSQPRILILGSLPGDLSIAKDQYYAHPQNRFWKILFALFEQKFTLEYSERTNLLHQQRIALWDVCASAIRPGSMDTAITEVIPNPINQLLQKNSTIQTVLFNGQKTQKLFDKYFERQQNLSYHTLPSSSPANAQFTLEKLLLDWQIVKSQS</sequence>
<dbReference type="CDD" id="cd10032">
    <property type="entry name" value="UDG-F6_HDG"/>
    <property type="match status" value="1"/>
</dbReference>
<name>A0ABS7Z6P4_9SPHI</name>
<feature type="domain" description="Uracil-DNA glycosylase-like" evidence="1">
    <location>
        <begin position="7"/>
        <end position="158"/>
    </location>
</feature>
<dbReference type="SMART" id="SM00987">
    <property type="entry name" value="UreE_C"/>
    <property type="match status" value="1"/>
</dbReference>
<comment type="caution">
    <text evidence="2">The sequence shown here is derived from an EMBL/GenBank/DDBJ whole genome shotgun (WGS) entry which is preliminary data.</text>
</comment>
<accession>A0ABS7Z6P4</accession>
<reference evidence="2" key="1">
    <citation type="submission" date="2020-10" db="EMBL/GenBank/DDBJ databases">
        <authorList>
            <person name="Lu T."/>
            <person name="Wang Q."/>
            <person name="Han X."/>
        </authorList>
    </citation>
    <scope>NUCLEOTIDE SEQUENCE</scope>
    <source>
        <strain evidence="2">WQ 366</strain>
    </source>
</reference>
<dbReference type="GO" id="GO:0033958">
    <property type="term" value="F:DNA-deoxyinosine glycosylase activity"/>
    <property type="evidence" value="ECO:0007669"/>
    <property type="project" value="UniProtKB-EC"/>
</dbReference>
<dbReference type="NCBIfam" id="TIGR04274">
    <property type="entry name" value="hypoxanDNAglyco"/>
    <property type="match status" value="1"/>
</dbReference>
<gene>
    <name evidence="2" type="ORF">IPZ78_11920</name>
</gene>
<dbReference type="Pfam" id="PF03167">
    <property type="entry name" value="UDG"/>
    <property type="match status" value="1"/>
</dbReference>
<evidence type="ECO:0000313" key="3">
    <source>
        <dbReference type="Proteomes" id="UP001165302"/>
    </source>
</evidence>
<dbReference type="RefSeq" id="WP_225554004.1">
    <property type="nucleotide sequence ID" value="NZ_JADEYP010000022.1"/>
</dbReference>
<protein>
    <submittedName>
        <fullName evidence="2">DNA-deoxyinosine glycosylase</fullName>
        <ecNumber evidence="2">3.2.2.15</ecNumber>
    </submittedName>
</protein>
<dbReference type="InterPro" id="IPR005122">
    <property type="entry name" value="Uracil-DNA_glycosylase-like"/>
</dbReference>
<dbReference type="EC" id="3.2.2.15" evidence="2"/>
<dbReference type="Proteomes" id="UP001165302">
    <property type="component" value="Unassembled WGS sequence"/>
</dbReference>
<dbReference type="InterPro" id="IPR026353">
    <property type="entry name" value="Hypoxan-DNA_Glyclase"/>
</dbReference>
<dbReference type="SUPFAM" id="SSF52141">
    <property type="entry name" value="Uracil-DNA glycosylase-like"/>
    <property type="match status" value="1"/>
</dbReference>
<dbReference type="EMBL" id="JADEYP010000022">
    <property type="protein sequence ID" value="MCA5005856.1"/>
    <property type="molecule type" value="Genomic_DNA"/>
</dbReference>
<organism evidence="2 3">
    <name type="scientific">Sphingobacterium bovistauri</name>
    <dbReference type="NCBI Taxonomy" id="2781959"/>
    <lineage>
        <taxon>Bacteria</taxon>
        <taxon>Pseudomonadati</taxon>
        <taxon>Bacteroidota</taxon>
        <taxon>Sphingobacteriia</taxon>
        <taxon>Sphingobacteriales</taxon>
        <taxon>Sphingobacteriaceae</taxon>
        <taxon>Sphingobacterium</taxon>
    </lineage>
</organism>
<proteinExistence type="predicted"/>
<keyword evidence="2" id="KW-0326">Glycosidase</keyword>
<evidence type="ECO:0000313" key="2">
    <source>
        <dbReference type="EMBL" id="MCA5005856.1"/>
    </source>
</evidence>
<dbReference type="SMART" id="SM00986">
    <property type="entry name" value="UDG"/>
    <property type="match status" value="1"/>
</dbReference>